<proteinExistence type="predicted"/>
<dbReference type="AlphaFoldDB" id="A0A453GSM8"/>
<reference evidence="1" key="5">
    <citation type="journal article" date="2021" name="G3 (Bethesda)">
        <title>Aegilops tauschii genome assembly Aet v5.0 features greater sequence contiguity and improved annotation.</title>
        <authorList>
            <person name="Wang L."/>
            <person name="Zhu T."/>
            <person name="Rodriguez J.C."/>
            <person name="Deal K.R."/>
            <person name="Dubcovsky J."/>
            <person name="McGuire P.E."/>
            <person name="Lux T."/>
            <person name="Spannagl M."/>
            <person name="Mayer K.F.X."/>
            <person name="Baldrich P."/>
            <person name="Meyers B.C."/>
            <person name="Huo N."/>
            <person name="Gu Y.Q."/>
            <person name="Zhou H."/>
            <person name="Devos K.M."/>
            <person name="Bennetzen J.L."/>
            <person name="Unver T."/>
            <person name="Budak H."/>
            <person name="Gulick P.J."/>
            <person name="Galiba G."/>
            <person name="Kalapos B."/>
            <person name="Nelson D.R."/>
            <person name="Li P."/>
            <person name="You F.M."/>
            <person name="Luo M.C."/>
            <person name="Dvorak J."/>
        </authorList>
    </citation>
    <scope>NUCLEOTIDE SEQUENCE [LARGE SCALE GENOMIC DNA]</scope>
    <source>
        <strain evidence="1">cv. AL8/78</strain>
    </source>
</reference>
<dbReference type="Proteomes" id="UP000015105">
    <property type="component" value="Chromosome 3D"/>
</dbReference>
<reference evidence="1" key="3">
    <citation type="journal article" date="2017" name="Nature">
        <title>Genome sequence of the progenitor of the wheat D genome Aegilops tauschii.</title>
        <authorList>
            <person name="Luo M.C."/>
            <person name="Gu Y.Q."/>
            <person name="Puiu D."/>
            <person name="Wang H."/>
            <person name="Twardziok S.O."/>
            <person name="Deal K.R."/>
            <person name="Huo N."/>
            <person name="Zhu T."/>
            <person name="Wang L."/>
            <person name="Wang Y."/>
            <person name="McGuire P.E."/>
            <person name="Liu S."/>
            <person name="Long H."/>
            <person name="Ramasamy R.K."/>
            <person name="Rodriguez J.C."/>
            <person name="Van S.L."/>
            <person name="Yuan L."/>
            <person name="Wang Z."/>
            <person name="Xia Z."/>
            <person name="Xiao L."/>
            <person name="Anderson O.D."/>
            <person name="Ouyang S."/>
            <person name="Liang Y."/>
            <person name="Zimin A.V."/>
            <person name="Pertea G."/>
            <person name="Qi P."/>
            <person name="Bennetzen J.L."/>
            <person name="Dai X."/>
            <person name="Dawson M.W."/>
            <person name="Muller H.G."/>
            <person name="Kugler K."/>
            <person name="Rivarola-Duarte L."/>
            <person name="Spannagl M."/>
            <person name="Mayer K.F.X."/>
            <person name="Lu F.H."/>
            <person name="Bevan M.W."/>
            <person name="Leroy P."/>
            <person name="Li P."/>
            <person name="You F.M."/>
            <person name="Sun Q."/>
            <person name="Liu Z."/>
            <person name="Lyons E."/>
            <person name="Wicker T."/>
            <person name="Salzberg S.L."/>
            <person name="Devos K.M."/>
            <person name="Dvorak J."/>
        </authorList>
    </citation>
    <scope>NUCLEOTIDE SEQUENCE [LARGE SCALE GENOMIC DNA]</scope>
    <source>
        <strain evidence="1">cv. AL8/78</strain>
    </source>
</reference>
<keyword evidence="2" id="KW-1185">Reference proteome</keyword>
<name>A0A453GSM8_AEGTS</name>
<dbReference type="Gramene" id="AET3Gv21185700.1">
    <property type="protein sequence ID" value="AET3Gv21185700.1"/>
    <property type="gene ID" value="AET3Gv21185700"/>
</dbReference>
<sequence>MSTMDCVIHVVLGVAMRRCICRLHEVVAMAMEVGTALLVAVRFSGMAFRHTPAPTQAVSGSTQAVSGSTHYYYYAPVAASMVGMSRLDRH</sequence>
<dbReference type="Gramene" id="AET3Gv21185700.2">
    <property type="protein sequence ID" value="AET3Gv21185700.2"/>
    <property type="gene ID" value="AET3Gv21185700"/>
</dbReference>
<evidence type="ECO:0000313" key="1">
    <source>
        <dbReference type="EnsemblPlants" id="AET3Gv21185700.2"/>
    </source>
</evidence>
<dbReference type="EnsemblPlants" id="AET3Gv21185700.2">
    <property type="protein sequence ID" value="AET3Gv21185700.2"/>
    <property type="gene ID" value="AET3Gv21185700"/>
</dbReference>
<accession>A0A453GSM8</accession>
<evidence type="ECO:0000313" key="2">
    <source>
        <dbReference type="Proteomes" id="UP000015105"/>
    </source>
</evidence>
<reference evidence="2" key="1">
    <citation type="journal article" date="2014" name="Science">
        <title>Ancient hybridizations among the ancestral genomes of bread wheat.</title>
        <authorList>
            <consortium name="International Wheat Genome Sequencing Consortium,"/>
            <person name="Marcussen T."/>
            <person name="Sandve S.R."/>
            <person name="Heier L."/>
            <person name="Spannagl M."/>
            <person name="Pfeifer M."/>
            <person name="Jakobsen K.S."/>
            <person name="Wulff B.B."/>
            <person name="Steuernagel B."/>
            <person name="Mayer K.F."/>
            <person name="Olsen O.A."/>
        </authorList>
    </citation>
    <scope>NUCLEOTIDE SEQUENCE [LARGE SCALE GENOMIC DNA]</scope>
    <source>
        <strain evidence="2">cv. AL8/78</strain>
    </source>
</reference>
<reference evidence="1" key="4">
    <citation type="submission" date="2019-03" db="UniProtKB">
        <authorList>
            <consortium name="EnsemblPlants"/>
        </authorList>
    </citation>
    <scope>IDENTIFICATION</scope>
</reference>
<reference evidence="2" key="2">
    <citation type="journal article" date="2017" name="Nat. Plants">
        <title>The Aegilops tauschii genome reveals multiple impacts of transposons.</title>
        <authorList>
            <person name="Zhao G."/>
            <person name="Zou C."/>
            <person name="Li K."/>
            <person name="Wang K."/>
            <person name="Li T."/>
            <person name="Gao L."/>
            <person name="Zhang X."/>
            <person name="Wang H."/>
            <person name="Yang Z."/>
            <person name="Liu X."/>
            <person name="Jiang W."/>
            <person name="Mao L."/>
            <person name="Kong X."/>
            <person name="Jiao Y."/>
            <person name="Jia J."/>
        </authorList>
    </citation>
    <scope>NUCLEOTIDE SEQUENCE [LARGE SCALE GENOMIC DNA]</scope>
    <source>
        <strain evidence="2">cv. AL8/78</strain>
    </source>
</reference>
<protein>
    <submittedName>
        <fullName evidence="1">Uncharacterized protein</fullName>
    </submittedName>
</protein>
<dbReference type="EnsemblPlants" id="AET3Gv21185700.1">
    <property type="protein sequence ID" value="AET3Gv21185700.1"/>
    <property type="gene ID" value="AET3Gv21185700"/>
</dbReference>
<organism evidence="1 2">
    <name type="scientific">Aegilops tauschii subsp. strangulata</name>
    <name type="common">Goatgrass</name>
    <dbReference type="NCBI Taxonomy" id="200361"/>
    <lineage>
        <taxon>Eukaryota</taxon>
        <taxon>Viridiplantae</taxon>
        <taxon>Streptophyta</taxon>
        <taxon>Embryophyta</taxon>
        <taxon>Tracheophyta</taxon>
        <taxon>Spermatophyta</taxon>
        <taxon>Magnoliopsida</taxon>
        <taxon>Liliopsida</taxon>
        <taxon>Poales</taxon>
        <taxon>Poaceae</taxon>
        <taxon>BOP clade</taxon>
        <taxon>Pooideae</taxon>
        <taxon>Triticodae</taxon>
        <taxon>Triticeae</taxon>
        <taxon>Triticinae</taxon>
        <taxon>Aegilops</taxon>
    </lineage>
</organism>